<feature type="compositionally biased region" description="Basic and acidic residues" evidence="6">
    <location>
        <begin position="311"/>
        <end position="322"/>
    </location>
</feature>
<feature type="compositionally biased region" description="Polar residues" evidence="6">
    <location>
        <begin position="1"/>
        <end position="15"/>
    </location>
</feature>
<dbReference type="InterPro" id="IPR036638">
    <property type="entry name" value="HLH_DNA-bd_sf"/>
</dbReference>
<dbReference type="GO" id="GO:0000981">
    <property type="term" value="F:DNA-binding transcription factor activity, RNA polymerase II-specific"/>
    <property type="evidence" value="ECO:0007669"/>
    <property type="project" value="TreeGrafter"/>
</dbReference>
<evidence type="ECO:0000256" key="2">
    <source>
        <dbReference type="ARBA" id="ARBA00023015"/>
    </source>
</evidence>
<evidence type="ECO:0000256" key="3">
    <source>
        <dbReference type="ARBA" id="ARBA00023125"/>
    </source>
</evidence>
<dbReference type="GO" id="GO:0000978">
    <property type="term" value="F:RNA polymerase II cis-regulatory region sequence-specific DNA binding"/>
    <property type="evidence" value="ECO:0007669"/>
    <property type="project" value="TreeGrafter"/>
</dbReference>
<keyword evidence="3" id="KW-0238">DNA-binding</keyword>
<dbReference type="AlphaFoldDB" id="A0A2P5DDV8"/>
<dbReference type="PANTHER" id="PTHR16223:SF56">
    <property type="entry name" value="TRANSCRIPTION FACTOR BHLH110"/>
    <property type="match status" value="1"/>
</dbReference>
<keyword evidence="9" id="KW-1185">Reference proteome</keyword>
<accession>A0A2P5DDV8</accession>
<feature type="region of interest" description="Disordered" evidence="6">
    <location>
        <begin position="1"/>
        <end position="27"/>
    </location>
</feature>
<dbReference type="PROSITE" id="PS50888">
    <property type="entry name" value="BHLH"/>
    <property type="match status" value="1"/>
</dbReference>
<dbReference type="InterPro" id="IPR045843">
    <property type="entry name" value="IND-like"/>
</dbReference>
<dbReference type="Gene3D" id="4.10.280.10">
    <property type="entry name" value="Helix-loop-helix DNA-binding domain"/>
    <property type="match status" value="1"/>
</dbReference>
<dbReference type="CDD" id="cd11393">
    <property type="entry name" value="bHLH_AtbHLH_like"/>
    <property type="match status" value="1"/>
</dbReference>
<evidence type="ECO:0000256" key="1">
    <source>
        <dbReference type="ARBA" id="ARBA00004123"/>
    </source>
</evidence>
<dbReference type="EMBL" id="JXTB01000044">
    <property type="protein sequence ID" value="PON71488.1"/>
    <property type="molecule type" value="Genomic_DNA"/>
</dbReference>
<dbReference type="InterPro" id="IPR045239">
    <property type="entry name" value="bHLH95_bHLH"/>
</dbReference>
<evidence type="ECO:0000259" key="7">
    <source>
        <dbReference type="PROSITE" id="PS50888"/>
    </source>
</evidence>
<keyword evidence="2" id="KW-0805">Transcription regulation</keyword>
<dbReference type="OrthoDB" id="1193240at2759"/>
<protein>
    <submittedName>
        <fullName evidence="8">Myc-type, basic helix-loop-helix (BHLH) domain containing protein</fullName>
    </submittedName>
</protein>
<comment type="subcellular location">
    <subcellularLocation>
        <location evidence="1">Nucleus</location>
    </subcellularLocation>
</comment>
<dbReference type="PANTHER" id="PTHR16223">
    <property type="entry name" value="TRANSCRIPTION FACTOR BHLH83-RELATED"/>
    <property type="match status" value="1"/>
</dbReference>
<feature type="compositionally biased region" description="Low complexity" evidence="6">
    <location>
        <begin position="279"/>
        <end position="291"/>
    </location>
</feature>
<evidence type="ECO:0000313" key="8">
    <source>
        <dbReference type="EMBL" id="PON71488.1"/>
    </source>
</evidence>
<evidence type="ECO:0000256" key="5">
    <source>
        <dbReference type="ARBA" id="ARBA00023242"/>
    </source>
</evidence>
<dbReference type="GO" id="GO:0046983">
    <property type="term" value="F:protein dimerization activity"/>
    <property type="evidence" value="ECO:0007669"/>
    <property type="project" value="InterPro"/>
</dbReference>
<feature type="domain" description="BHLH" evidence="7">
    <location>
        <begin position="325"/>
        <end position="374"/>
    </location>
</feature>
<dbReference type="InterPro" id="IPR011598">
    <property type="entry name" value="bHLH_dom"/>
</dbReference>
<proteinExistence type="predicted"/>
<keyword evidence="5" id="KW-0539">Nucleus</keyword>
<comment type="caution">
    <text evidence="8">The sequence shown here is derived from an EMBL/GenBank/DDBJ whole genome shotgun (WGS) entry which is preliminary data.</text>
</comment>
<dbReference type="Proteomes" id="UP000237105">
    <property type="component" value="Unassembled WGS sequence"/>
</dbReference>
<reference evidence="9" key="1">
    <citation type="submission" date="2016-06" db="EMBL/GenBank/DDBJ databases">
        <title>Parallel loss of symbiosis genes in relatives of nitrogen-fixing non-legume Parasponia.</title>
        <authorList>
            <person name="Van Velzen R."/>
            <person name="Holmer R."/>
            <person name="Bu F."/>
            <person name="Rutten L."/>
            <person name="Van Zeijl A."/>
            <person name="Liu W."/>
            <person name="Santuari L."/>
            <person name="Cao Q."/>
            <person name="Sharma T."/>
            <person name="Shen D."/>
            <person name="Roswanjaya Y."/>
            <person name="Wardhani T."/>
            <person name="Kalhor M.S."/>
            <person name="Jansen J."/>
            <person name="Van den Hoogen J."/>
            <person name="Gungor B."/>
            <person name="Hartog M."/>
            <person name="Hontelez J."/>
            <person name="Verver J."/>
            <person name="Yang W.-C."/>
            <person name="Schijlen E."/>
            <person name="Repin R."/>
            <person name="Schilthuizen M."/>
            <person name="Schranz E."/>
            <person name="Heidstra R."/>
            <person name="Miyata K."/>
            <person name="Fedorova E."/>
            <person name="Kohlen W."/>
            <person name="Bisseling T."/>
            <person name="Smit S."/>
            <person name="Geurts R."/>
        </authorList>
    </citation>
    <scope>NUCLEOTIDE SEQUENCE [LARGE SCALE GENOMIC DNA]</scope>
    <source>
        <strain evidence="9">cv. WU1-14</strain>
    </source>
</reference>
<evidence type="ECO:0000256" key="4">
    <source>
        <dbReference type="ARBA" id="ARBA00023163"/>
    </source>
</evidence>
<evidence type="ECO:0000256" key="6">
    <source>
        <dbReference type="SAM" id="MobiDB-lite"/>
    </source>
</evidence>
<name>A0A2P5DDV8_PARAD</name>
<dbReference type="STRING" id="3476.A0A2P5DDV8"/>
<feature type="region of interest" description="Disordered" evidence="6">
    <location>
        <begin position="264"/>
        <end position="337"/>
    </location>
</feature>
<sequence>MEYRNLHSQNQQQDQVIGRSSLPIGPQSGTARITSTRNNWNPSMNFLNHGTTLYPTDESIPNSRLWPLSPATTFTTQDLMMSYSSSSSSTATDHARGFNQRISAHNESSWAPNIKKEPPDIDFDKLSINNISSTPYPELDESNYLISTMYKQNQHNIIGLSNSSTVSSGQISADDQDFYSGNAQSNNNDVNASFGARFTATNGYDDDLGHVFPIRTTSSTSTSLLSSPSLMASGGFNLQALNLLMSSSHSSYNNHNLSLYSQSSSTSFGHGHHDMQEYSRSSPSNSSNMTSAFLNEVTRSTKRPSSSAFSEPKEYSRAESKKSKSMLRTSNPPLKVRKERLGERIAALHRLVAPFGKTDTASVLTEAIGYIQFLHDQVQTLSMPYMKSLQTKSSRKMQQVHGWSKEEETDQLNRMDLRSRGLCLVPQSCASYVNGFD</sequence>
<dbReference type="GO" id="GO:0005634">
    <property type="term" value="C:nucleus"/>
    <property type="evidence" value="ECO:0007669"/>
    <property type="project" value="UniProtKB-SubCell"/>
</dbReference>
<organism evidence="8 9">
    <name type="scientific">Parasponia andersonii</name>
    <name type="common">Sponia andersonii</name>
    <dbReference type="NCBI Taxonomy" id="3476"/>
    <lineage>
        <taxon>Eukaryota</taxon>
        <taxon>Viridiplantae</taxon>
        <taxon>Streptophyta</taxon>
        <taxon>Embryophyta</taxon>
        <taxon>Tracheophyta</taxon>
        <taxon>Spermatophyta</taxon>
        <taxon>Magnoliopsida</taxon>
        <taxon>eudicotyledons</taxon>
        <taxon>Gunneridae</taxon>
        <taxon>Pentapetalae</taxon>
        <taxon>rosids</taxon>
        <taxon>fabids</taxon>
        <taxon>Rosales</taxon>
        <taxon>Cannabaceae</taxon>
        <taxon>Parasponia</taxon>
    </lineage>
</organism>
<evidence type="ECO:0000313" key="9">
    <source>
        <dbReference type="Proteomes" id="UP000237105"/>
    </source>
</evidence>
<dbReference type="SUPFAM" id="SSF47459">
    <property type="entry name" value="HLH, helix-loop-helix DNA-binding domain"/>
    <property type="match status" value="1"/>
</dbReference>
<keyword evidence="4" id="KW-0804">Transcription</keyword>
<gene>
    <name evidence="8" type="ORF">PanWU01x14_072850</name>
</gene>